<reference evidence="2 3" key="1">
    <citation type="journal article" date="2019" name="Nat. Microbiol.">
        <title>Mediterranean grassland soil C-N compound turnover is dependent on rainfall and depth, and is mediated by genomically divergent microorganisms.</title>
        <authorList>
            <person name="Diamond S."/>
            <person name="Andeer P.F."/>
            <person name="Li Z."/>
            <person name="Crits-Christoph A."/>
            <person name="Burstein D."/>
            <person name="Anantharaman K."/>
            <person name="Lane K.R."/>
            <person name="Thomas B.C."/>
            <person name="Pan C."/>
            <person name="Northen T.R."/>
            <person name="Banfield J.F."/>
        </authorList>
    </citation>
    <scope>NUCLEOTIDE SEQUENCE [LARGE SCALE GENOMIC DNA]</scope>
    <source>
        <strain evidence="2">WS_8</strain>
    </source>
</reference>
<dbReference type="EMBL" id="VBOY01000033">
    <property type="protein sequence ID" value="TMQ67666.1"/>
    <property type="molecule type" value="Genomic_DNA"/>
</dbReference>
<dbReference type="AlphaFoldDB" id="A0A538TVL6"/>
<gene>
    <name evidence="2" type="ORF">E6K78_04020</name>
</gene>
<dbReference type="Proteomes" id="UP000316609">
    <property type="component" value="Unassembled WGS sequence"/>
</dbReference>
<sequence>MSEPNPIETSGKAARPTWLVGPDLEIEPGLEGVSDRPRMPRVAEGGKPRRPTAPEPSGPATWTAAASSIPHLTVVPEGASAEPPSSLIEEEPGTVFPVDAEEALPHLERASPTLRPLHEPWWVVWSDALATDRRLQISIVVGLVVAGALFFVPRGRPSGVSIGEIKRHPERYEGRVVSVRGRVGEVFTVGQGYVFDLHQGRDTMVVFTHTRAPEIHDRIDVKGQVTTGYLDGRPRVALFEGEPAKTNGNPGP</sequence>
<proteinExistence type="predicted"/>
<organism evidence="2 3">
    <name type="scientific">Eiseniibacteriota bacterium</name>
    <dbReference type="NCBI Taxonomy" id="2212470"/>
    <lineage>
        <taxon>Bacteria</taxon>
        <taxon>Candidatus Eiseniibacteriota</taxon>
    </lineage>
</organism>
<feature type="region of interest" description="Disordered" evidence="1">
    <location>
        <begin position="1"/>
        <end position="63"/>
    </location>
</feature>
<evidence type="ECO:0000313" key="3">
    <source>
        <dbReference type="Proteomes" id="UP000316609"/>
    </source>
</evidence>
<evidence type="ECO:0000256" key="1">
    <source>
        <dbReference type="SAM" id="MobiDB-lite"/>
    </source>
</evidence>
<accession>A0A538TVL6</accession>
<protein>
    <recommendedName>
        <fullName evidence="4">OB-fold nucleic acid binding domain-containing protein</fullName>
    </recommendedName>
</protein>
<evidence type="ECO:0000313" key="2">
    <source>
        <dbReference type="EMBL" id="TMQ67666.1"/>
    </source>
</evidence>
<evidence type="ECO:0008006" key="4">
    <source>
        <dbReference type="Google" id="ProtNLM"/>
    </source>
</evidence>
<comment type="caution">
    <text evidence="2">The sequence shown here is derived from an EMBL/GenBank/DDBJ whole genome shotgun (WGS) entry which is preliminary data.</text>
</comment>
<name>A0A538TVL6_UNCEI</name>